<dbReference type="InterPro" id="IPR000182">
    <property type="entry name" value="GNAT_dom"/>
</dbReference>
<evidence type="ECO:0000313" key="3">
    <source>
        <dbReference type="Proteomes" id="UP001017257"/>
    </source>
</evidence>
<dbReference type="InterPro" id="IPR016181">
    <property type="entry name" value="Acyl_CoA_acyltransferase"/>
</dbReference>
<gene>
    <name evidence="2" type="ORF">HPT29_000415</name>
</gene>
<dbReference type="Proteomes" id="UP001017257">
    <property type="component" value="Chromosome"/>
</dbReference>
<dbReference type="EMBL" id="CP102845">
    <property type="protein sequence ID" value="UVF19660.1"/>
    <property type="molecule type" value="Genomic_DNA"/>
</dbReference>
<reference evidence="2" key="1">
    <citation type="submission" date="2022-08" db="EMBL/GenBank/DDBJ databases">
        <title>Microvirga terrae sp. nov., isolated from soil.</title>
        <authorList>
            <person name="Kim K.H."/>
            <person name="Seo Y.L."/>
            <person name="Kim J.M."/>
            <person name="Lee J.K."/>
            <person name="Han D.M."/>
            <person name="Jeon C.O."/>
        </authorList>
    </citation>
    <scope>NUCLEOTIDE SEQUENCE</scope>
    <source>
        <strain evidence="2">R24</strain>
    </source>
</reference>
<dbReference type="Gene3D" id="3.40.630.30">
    <property type="match status" value="1"/>
</dbReference>
<dbReference type="PANTHER" id="PTHR43792">
    <property type="entry name" value="GNAT FAMILY, PUTATIVE (AFU_ORTHOLOGUE AFUA_3G00765)-RELATED-RELATED"/>
    <property type="match status" value="1"/>
</dbReference>
<dbReference type="PROSITE" id="PS51186">
    <property type="entry name" value="GNAT"/>
    <property type="match status" value="1"/>
</dbReference>
<organism evidence="2 3">
    <name type="scientific">Microvirga terrae</name>
    <dbReference type="NCBI Taxonomy" id="2740529"/>
    <lineage>
        <taxon>Bacteria</taxon>
        <taxon>Pseudomonadati</taxon>
        <taxon>Pseudomonadota</taxon>
        <taxon>Alphaproteobacteria</taxon>
        <taxon>Hyphomicrobiales</taxon>
        <taxon>Methylobacteriaceae</taxon>
        <taxon>Microvirga</taxon>
    </lineage>
</organism>
<dbReference type="Pfam" id="PF13302">
    <property type="entry name" value="Acetyltransf_3"/>
    <property type="match status" value="1"/>
</dbReference>
<sequence length="179" mass="19914">MHTASSASPSIPTLETERLVLRGHRVDDLADCLALWSDPEITRFIGGKPSTQEEVWSRLVRYVGHWALLGFGYWAVTEKAGGRFMGEVGFADFRRVIEPSLEGVPEIGWVIAPHGHGKGYATEAARAAIAWGEGHFGPVRTACIIAPENEPSIRVAEKCGYREFRRTTYKDKPTIMFVR</sequence>
<keyword evidence="3" id="KW-1185">Reference proteome</keyword>
<dbReference type="SUPFAM" id="SSF55729">
    <property type="entry name" value="Acyl-CoA N-acyltransferases (Nat)"/>
    <property type="match status" value="1"/>
</dbReference>
<evidence type="ECO:0000313" key="2">
    <source>
        <dbReference type="EMBL" id="UVF19660.1"/>
    </source>
</evidence>
<dbReference type="RefSeq" id="WP_173947083.1">
    <property type="nucleotide sequence ID" value="NZ_CP102845.1"/>
</dbReference>
<dbReference type="InterPro" id="IPR051531">
    <property type="entry name" value="N-acetyltransferase"/>
</dbReference>
<dbReference type="PANTHER" id="PTHR43792:SF16">
    <property type="entry name" value="N-ACETYLTRANSFERASE DOMAIN-CONTAINING PROTEIN"/>
    <property type="match status" value="1"/>
</dbReference>
<protein>
    <submittedName>
        <fullName evidence="2">GNAT family N-acetyltransferase</fullName>
    </submittedName>
</protein>
<feature type="domain" description="N-acetyltransferase" evidence="1">
    <location>
        <begin position="19"/>
        <end position="179"/>
    </location>
</feature>
<proteinExistence type="predicted"/>
<name>A0ABY5RQY8_9HYPH</name>
<evidence type="ECO:0000259" key="1">
    <source>
        <dbReference type="PROSITE" id="PS51186"/>
    </source>
</evidence>
<accession>A0ABY5RQY8</accession>